<dbReference type="PROSITE" id="PS00330">
    <property type="entry name" value="HEMOLYSIN_CALCIUM"/>
    <property type="match status" value="2"/>
</dbReference>
<proteinExistence type="predicted"/>
<dbReference type="InterPro" id="IPR011049">
    <property type="entry name" value="Serralysin-like_metalloprot_C"/>
</dbReference>
<comment type="subcellular location">
    <subcellularLocation>
        <location evidence="1">Secreted</location>
    </subcellularLocation>
</comment>
<feature type="compositionally biased region" description="Pro residues" evidence="3">
    <location>
        <begin position="247"/>
        <end position="278"/>
    </location>
</feature>
<evidence type="ECO:0000313" key="6">
    <source>
        <dbReference type="Proteomes" id="UP001597237"/>
    </source>
</evidence>
<keyword evidence="2" id="KW-0964">Secreted</keyword>
<dbReference type="GO" id="GO:0016829">
    <property type="term" value="F:lyase activity"/>
    <property type="evidence" value="ECO:0007669"/>
    <property type="project" value="UniProtKB-KW"/>
</dbReference>
<dbReference type="EMBL" id="JBHUEY010000006">
    <property type="protein sequence ID" value="MFD1785418.1"/>
    <property type="molecule type" value="Genomic_DNA"/>
</dbReference>
<keyword evidence="6" id="KW-1185">Reference proteome</keyword>
<comment type="caution">
    <text evidence="5">The sequence shown here is derived from an EMBL/GenBank/DDBJ whole genome shotgun (WGS) entry which is preliminary data.</text>
</comment>
<evidence type="ECO:0000256" key="2">
    <source>
        <dbReference type="ARBA" id="ARBA00022525"/>
    </source>
</evidence>
<dbReference type="InterPro" id="IPR018511">
    <property type="entry name" value="Hemolysin-typ_Ca-bd_CS"/>
</dbReference>
<dbReference type="RefSeq" id="WP_377281480.1">
    <property type="nucleotide sequence ID" value="NZ_JBHRSI010000004.1"/>
</dbReference>
<dbReference type="InterPro" id="IPR001343">
    <property type="entry name" value="Hemolysn_Ca-bd"/>
</dbReference>
<dbReference type="InterPro" id="IPR014895">
    <property type="entry name" value="Alginate_lyase_2"/>
</dbReference>
<dbReference type="PANTHER" id="PTHR38340:SF1">
    <property type="entry name" value="S-LAYER PROTEIN"/>
    <property type="match status" value="1"/>
</dbReference>
<evidence type="ECO:0000313" key="5">
    <source>
        <dbReference type="EMBL" id="MFD1785418.1"/>
    </source>
</evidence>
<feature type="domain" description="Alginate lyase 2" evidence="4">
    <location>
        <begin position="4"/>
        <end position="231"/>
    </location>
</feature>
<dbReference type="Pfam" id="PF08787">
    <property type="entry name" value="Alginate_lyase2"/>
    <property type="match status" value="1"/>
</dbReference>
<evidence type="ECO:0000256" key="3">
    <source>
        <dbReference type="SAM" id="MobiDB-lite"/>
    </source>
</evidence>
<gene>
    <name evidence="5" type="ORF">ACFSC0_18610</name>
</gene>
<evidence type="ECO:0000256" key="1">
    <source>
        <dbReference type="ARBA" id="ARBA00004613"/>
    </source>
</evidence>
<accession>A0ABW4N5P8</accession>
<dbReference type="PANTHER" id="PTHR38340">
    <property type="entry name" value="S-LAYER PROTEIN"/>
    <property type="match status" value="1"/>
</dbReference>
<dbReference type="SUPFAM" id="SSF49899">
    <property type="entry name" value="Concanavalin A-like lectins/glucanases"/>
    <property type="match status" value="1"/>
</dbReference>
<dbReference type="PRINTS" id="PR00313">
    <property type="entry name" value="CABNDNGRPT"/>
</dbReference>
<dbReference type="InterPro" id="IPR013320">
    <property type="entry name" value="ConA-like_dom_sf"/>
</dbReference>
<sequence>MAEIDFTNWKLTLPTDSSGGFSGTAVEIKNLDGYENPKYFYTGADGAMVTVAPVEGATTSGSKYARSELREMNGSDRAAWKLDQGGQMVGTLEIDVAPTTFGGDSGRVIFAQIHGQDDELVRFYWEGNQVYFKNDQAGSSNSELRFDLLNGAGERPDISLNERFSYSIDAEGSSLVVKVWADGDVYTSSTKINDVWQSDSFYFKAGTYLGTNETQGEGYGQTSYFDLRFTHGDEELTPVLGGGAKPAPTPQPEPAPAPAPAPTPEPEPAPQPSTPPPTGDTGSGGLANGWPVNLDEPTAGAGAVFGTTGADNHIGTSGNDVFVASKGADIYDGGAGVDTVSYEKSAFGVSVDMDKSTQSRQSGDSSYDKLKNIENLWGSDYGDRFYGNAGNNVLAGGKGDDLLEGDKGNDTLIGGLGNDILVGGSGADLFVFTADDGKDVIQGFSKSGGDKLAFIDVAGIDSVADLMANAKASGSNVVITLGDDVITLQNTNLSALQDSVFVY</sequence>
<dbReference type="Proteomes" id="UP001597237">
    <property type="component" value="Unassembled WGS sequence"/>
</dbReference>
<evidence type="ECO:0000259" key="4">
    <source>
        <dbReference type="Pfam" id="PF08787"/>
    </source>
</evidence>
<dbReference type="Pfam" id="PF00353">
    <property type="entry name" value="HemolysinCabind"/>
    <property type="match status" value="2"/>
</dbReference>
<reference evidence="6" key="1">
    <citation type="journal article" date="2019" name="Int. J. Syst. Evol. Microbiol.">
        <title>The Global Catalogue of Microorganisms (GCM) 10K type strain sequencing project: providing services to taxonomists for standard genome sequencing and annotation.</title>
        <authorList>
            <consortium name="The Broad Institute Genomics Platform"/>
            <consortium name="The Broad Institute Genome Sequencing Center for Infectious Disease"/>
            <person name="Wu L."/>
            <person name="Ma J."/>
        </authorList>
    </citation>
    <scope>NUCLEOTIDE SEQUENCE [LARGE SCALE GENOMIC DNA]</scope>
    <source>
        <strain evidence="6">DFY28</strain>
    </source>
</reference>
<organism evidence="5 6">
    <name type="scientific">Phenylobacterium terrae</name>
    <dbReference type="NCBI Taxonomy" id="2665495"/>
    <lineage>
        <taxon>Bacteria</taxon>
        <taxon>Pseudomonadati</taxon>
        <taxon>Pseudomonadota</taxon>
        <taxon>Alphaproteobacteria</taxon>
        <taxon>Caulobacterales</taxon>
        <taxon>Caulobacteraceae</taxon>
        <taxon>Phenylobacterium</taxon>
    </lineage>
</organism>
<dbReference type="InterPro" id="IPR050557">
    <property type="entry name" value="RTX_toxin/Mannuronan_C5-epim"/>
</dbReference>
<dbReference type="Gene3D" id="2.60.120.200">
    <property type="match status" value="1"/>
</dbReference>
<protein>
    <submittedName>
        <fullName evidence="5">Polysaccharide lyase family 7 protein</fullName>
    </submittedName>
</protein>
<dbReference type="Gene3D" id="2.150.10.10">
    <property type="entry name" value="Serralysin-like metalloprotease, C-terminal"/>
    <property type="match status" value="1"/>
</dbReference>
<name>A0ABW4N5P8_9CAUL</name>
<dbReference type="SUPFAM" id="SSF51120">
    <property type="entry name" value="beta-Roll"/>
    <property type="match status" value="1"/>
</dbReference>
<feature type="region of interest" description="Disordered" evidence="3">
    <location>
        <begin position="235"/>
        <end position="295"/>
    </location>
</feature>
<keyword evidence="5" id="KW-0456">Lyase</keyword>